<evidence type="ECO:0000259" key="10">
    <source>
        <dbReference type="PROSITE" id="PS50868"/>
    </source>
</evidence>
<dbReference type="GO" id="GO:0032259">
    <property type="term" value="P:methylation"/>
    <property type="evidence" value="ECO:0007669"/>
    <property type="project" value="UniProtKB-KW"/>
</dbReference>
<dbReference type="SUPFAM" id="SSF82199">
    <property type="entry name" value="SET domain"/>
    <property type="match status" value="1"/>
</dbReference>
<keyword evidence="8" id="KW-0812">Transmembrane</keyword>
<accession>A0AAW2Y0N3</accession>
<reference evidence="11" key="2">
    <citation type="journal article" date="2024" name="Plant">
        <title>Genomic evolution and insights into agronomic trait innovations of Sesamum species.</title>
        <authorList>
            <person name="Miao H."/>
            <person name="Wang L."/>
            <person name="Qu L."/>
            <person name="Liu H."/>
            <person name="Sun Y."/>
            <person name="Le M."/>
            <person name="Wang Q."/>
            <person name="Wei S."/>
            <person name="Zheng Y."/>
            <person name="Lin W."/>
            <person name="Duan Y."/>
            <person name="Cao H."/>
            <person name="Xiong S."/>
            <person name="Wang X."/>
            <person name="Wei L."/>
            <person name="Li C."/>
            <person name="Ma Q."/>
            <person name="Ju M."/>
            <person name="Zhao R."/>
            <person name="Li G."/>
            <person name="Mu C."/>
            <person name="Tian Q."/>
            <person name="Mei H."/>
            <person name="Zhang T."/>
            <person name="Gao T."/>
            <person name="Zhang H."/>
        </authorList>
    </citation>
    <scope>NUCLEOTIDE SEQUENCE</scope>
    <source>
        <strain evidence="11">KEN1</strain>
    </source>
</reference>
<comment type="subcellular location">
    <subcellularLocation>
        <location evidence="1">Chromosome</location>
    </subcellularLocation>
</comment>
<dbReference type="PROSITE" id="PS50280">
    <property type="entry name" value="SET"/>
    <property type="match status" value="1"/>
</dbReference>
<name>A0AAW2Y0N3_9LAMI</name>
<evidence type="ECO:0000256" key="3">
    <source>
        <dbReference type="ARBA" id="ARBA00022603"/>
    </source>
</evidence>
<dbReference type="SMART" id="SM00317">
    <property type="entry name" value="SET"/>
    <property type="match status" value="1"/>
</dbReference>
<dbReference type="Gene3D" id="2.170.270.10">
    <property type="entry name" value="SET domain"/>
    <property type="match status" value="1"/>
</dbReference>
<evidence type="ECO:0000259" key="9">
    <source>
        <dbReference type="PROSITE" id="PS50280"/>
    </source>
</evidence>
<reference evidence="11" key="1">
    <citation type="submission" date="2020-06" db="EMBL/GenBank/DDBJ databases">
        <authorList>
            <person name="Li T."/>
            <person name="Hu X."/>
            <person name="Zhang T."/>
            <person name="Song X."/>
            <person name="Zhang H."/>
            <person name="Dai N."/>
            <person name="Sheng W."/>
            <person name="Hou X."/>
            <person name="Wei L."/>
        </authorList>
    </citation>
    <scope>NUCLEOTIDE SEQUENCE</scope>
    <source>
        <strain evidence="11">KEN1</strain>
        <tissue evidence="11">Leaf</tissue>
    </source>
</reference>
<evidence type="ECO:0000256" key="8">
    <source>
        <dbReference type="SAM" id="Phobius"/>
    </source>
</evidence>
<evidence type="ECO:0000256" key="6">
    <source>
        <dbReference type="ARBA" id="ARBA00022723"/>
    </source>
</evidence>
<dbReference type="InterPro" id="IPR050973">
    <property type="entry name" value="H3K9_Histone-Lys_N-MTase"/>
</dbReference>
<evidence type="ECO:0000256" key="7">
    <source>
        <dbReference type="ARBA" id="ARBA00022833"/>
    </source>
</evidence>
<dbReference type="Pfam" id="PF00856">
    <property type="entry name" value="SET"/>
    <property type="match status" value="1"/>
</dbReference>
<keyword evidence="3" id="KW-0489">Methyltransferase</keyword>
<feature type="domain" description="Post-SET" evidence="10">
    <location>
        <begin position="132"/>
        <end position="148"/>
    </location>
</feature>
<keyword evidence="5" id="KW-0949">S-adenosyl-L-methionine</keyword>
<dbReference type="InterPro" id="IPR003616">
    <property type="entry name" value="Post-SET_dom"/>
</dbReference>
<dbReference type="PANTHER" id="PTHR46223">
    <property type="entry name" value="HISTONE-LYSINE N-METHYLTRANSFERASE SUV39H"/>
    <property type="match status" value="1"/>
</dbReference>
<comment type="caution">
    <text evidence="11">The sequence shown here is derived from an EMBL/GenBank/DDBJ whole genome shotgun (WGS) entry which is preliminary data.</text>
</comment>
<dbReference type="GO" id="GO:0005694">
    <property type="term" value="C:chromosome"/>
    <property type="evidence" value="ECO:0007669"/>
    <property type="project" value="UniProtKB-SubCell"/>
</dbReference>
<dbReference type="GO" id="GO:0046872">
    <property type="term" value="F:metal ion binding"/>
    <property type="evidence" value="ECO:0007669"/>
    <property type="project" value="UniProtKB-KW"/>
</dbReference>
<organism evidence="11">
    <name type="scientific">Sesamum latifolium</name>
    <dbReference type="NCBI Taxonomy" id="2727402"/>
    <lineage>
        <taxon>Eukaryota</taxon>
        <taxon>Viridiplantae</taxon>
        <taxon>Streptophyta</taxon>
        <taxon>Embryophyta</taxon>
        <taxon>Tracheophyta</taxon>
        <taxon>Spermatophyta</taxon>
        <taxon>Magnoliopsida</taxon>
        <taxon>eudicotyledons</taxon>
        <taxon>Gunneridae</taxon>
        <taxon>Pentapetalae</taxon>
        <taxon>asterids</taxon>
        <taxon>lamiids</taxon>
        <taxon>Lamiales</taxon>
        <taxon>Pedaliaceae</taxon>
        <taxon>Sesamum</taxon>
    </lineage>
</organism>
<dbReference type="PROSITE" id="PS50868">
    <property type="entry name" value="POST_SET"/>
    <property type="match status" value="1"/>
</dbReference>
<keyword evidence="8" id="KW-0472">Membrane</keyword>
<keyword evidence="2" id="KW-0158">Chromosome</keyword>
<keyword evidence="4" id="KW-0808">Transferase</keyword>
<proteinExistence type="predicted"/>
<feature type="domain" description="SET" evidence="9">
    <location>
        <begin position="1"/>
        <end position="125"/>
    </location>
</feature>
<evidence type="ECO:0000256" key="5">
    <source>
        <dbReference type="ARBA" id="ARBA00022691"/>
    </source>
</evidence>
<dbReference type="AlphaFoldDB" id="A0AAW2Y0N3"/>
<dbReference type="InterPro" id="IPR001214">
    <property type="entry name" value="SET_dom"/>
</dbReference>
<dbReference type="GO" id="GO:0008168">
    <property type="term" value="F:methyltransferase activity"/>
    <property type="evidence" value="ECO:0007669"/>
    <property type="project" value="UniProtKB-KW"/>
</dbReference>
<dbReference type="PANTHER" id="PTHR46223:SF3">
    <property type="entry name" value="HISTONE-LYSINE N-METHYLTRANSFERASE SET-23"/>
    <property type="match status" value="1"/>
</dbReference>
<keyword evidence="6" id="KW-0479">Metal-binding</keyword>
<keyword evidence="8" id="KW-1133">Transmembrane helix</keyword>
<evidence type="ECO:0000256" key="4">
    <source>
        <dbReference type="ARBA" id="ARBA00022679"/>
    </source>
</evidence>
<keyword evidence="7" id="KW-0862">Zinc</keyword>
<sequence>MRGKGWGLYAAEMISSGQFVYEYAGELLSTKEAIRRQQTYDKNTSMVCITLALLVVKEHLPLGNTCMRINIDATRIRNIARFIIILVMVVILIRLVRSSGALQPRICFFTSRDVQENEELTFSYEDFRLKLDGQPCFCGSSSCAGILPSEHT</sequence>
<gene>
    <name evidence="11" type="ORF">Slati_0489700</name>
</gene>
<dbReference type="EMBL" id="JACGWN010000002">
    <property type="protein sequence ID" value="KAL0458625.1"/>
    <property type="molecule type" value="Genomic_DNA"/>
</dbReference>
<evidence type="ECO:0000256" key="1">
    <source>
        <dbReference type="ARBA" id="ARBA00004286"/>
    </source>
</evidence>
<evidence type="ECO:0000256" key="2">
    <source>
        <dbReference type="ARBA" id="ARBA00022454"/>
    </source>
</evidence>
<dbReference type="InterPro" id="IPR046341">
    <property type="entry name" value="SET_dom_sf"/>
</dbReference>
<evidence type="ECO:0000313" key="11">
    <source>
        <dbReference type="EMBL" id="KAL0458625.1"/>
    </source>
</evidence>
<protein>
    <submittedName>
        <fullName evidence="11">Histone-lysine N-methyltransferase SUVR3</fullName>
    </submittedName>
</protein>
<feature type="transmembrane region" description="Helical" evidence="8">
    <location>
        <begin position="78"/>
        <end position="96"/>
    </location>
</feature>